<evidence type="ECO:0000313" key="1">
    <source>
        <dbReference type="EMBL" id="CAB4165277.1"/>
    </source>
</evidence>
<evidence type="ECO:0000313" key="3">
    <source>
        <dbReference type="EMBL" id="CAB4177367.1"/>
    </source>
</evidence>
<evidence type="ECO:0000313" key="4">
    <source>
        <dbReference type="EMBL" id="CAB4199438.1"/>
    </source>
</evidence>
<dbReference type="EMBL" id="LR797462">
    <property type="protein sequence ID" value="CAB4218071.1"/>
    <property type="molecule type" value="Genomic_DNA"/>
</dbReference>
<accession>A0A6J5SHX5</accession>
<protein>
    <submittedName>
        <fullName evidence="5">Uncharacterized protein</fullName>
    </submittedName>
</protein>
<gene>
    <name evidence="3" type="ORF">UFOVP1001_31</name>
    <name evidence="4" type="ORF">UFOVP1338_45</name>
    <name evidence="5" type="ORF">UFOVP1447_40</name>
    <name evidence="6" type="ORF">UFOVP1599_36</name>
    <name evidence="1" type="ORF">UFOVP827_28</name>
    <name evidence="2" type="ORF">UFOVP916_7</name>
</gene>
<dbReference type="EMBL" id="LR796778">
    <property type="protein sequence ID" value="CAB4165277.1"/>
    <property type="molecule type" value="Genomic_DNA"/>
</dbReference>
<evidence type="ECO:0000313" key="5">
    <source>
        <dbReference type="EMBL" id="CAB4213485.1"/>
    </source>
</evidence>
<proteinExistence type="predicted"/>
<name>A0A6J5SHX5_9CAUD</name>
<reference evidence="5" key="1">
    <citation type="submission" date="2020-05" db="EMBL/GenBank/DDBJ databases">
        <authorList>
            <person name="Chiriac C."/>
            <person name="Salcher M."/>
            <person name="Ghai R."/>
            <person name="Kavagutti S V."/>
        </authorList>
    </citation>
    <scope>NUCLEOTIDE SEQUENCE</scope>
</reference>
<dbReference type="EMBL" id="LR796950">
    <property type="protein sequence ID" value="CAB4177367.1"/>
    <property type="molecule type" value="Genomic_DNA"/>
</dbReference>
<sequence length="90" mass="10517">MVEWAKCINLLLPEMKPEMLQLIINKMMLGVIEWDGKKGIQNIFSAYKKLINERIVELISLGNNDIEKNRLTEIAKRFVIKNNNRFDGLL</sequence>
<evidence type="ECO:0000313" key="6">
    <source>
        <dbReference type="EMBL" id="CAB4218071.1"/>
    </source>
</evidence>
<evidence type="ECO:0000313" key="2">
    <source>
        <dbReference type="EMBL" id="CAB4171422.1"/>
    </source>
</evidence>
<organism evidence="5">
    <name type="scientific">uncultured Caudovirales phage</name>
    <dbReference type="NCBI Taxonomy" id="2100421"/>
    <lineage>
        <taxon>Viruses</taxon>
        <taxon>Duplodnaviria</taxon>
        <taxon>Heunggongvirae</taxon>
        <taxon>Uroviricota</taxon>
        <taxon>Caudoviricetes</taxon>
        <taxon>Peduoviridae</taxon>
        <taxon>Maltschvirus</taxon>
        <taxon>Maltschvirus maltsch</taxon>
    </lineage>
</organism>
<dbReference type="EMBL" id="LR797398">
    <property type="protein sequence ID" value="CAB4213485.1"/>
    <property type="molecule type" value="Genomic_DNA"/>
</dbReference>
<dbReference type="EMBL" id="LR797284">
    <property type="protein sequence ID" value="CAB4199438.1"/>
    <property type="molecule type" value="Genomic_DNA"/>
</dbReference>
<dbReference type="EMBL" id="LR796866">
    <property type="protein sequence ID" value="CAB4171422.1"/>
    <property type="molecule type" value="Genomic_DNA"/>
</dbReference>